<reference evidence="1" key="1">
    <citation type="submission" date="2020-08" db="EMBL/GenBank/DDBJ databases">
        <title>Multicomponent nature underlies the extraordinary mechanical properties of spider dragline silk.</title>
        <authorList>
            <person name="Kono N."/>
            <person name="Nakamura H."/>
            <person name="Mori M."/>
            <person name="Yoshida Y."/>
            <person name="Ohtoshi R."/>
            <person name="Malay A.D."/>
            <person name="Moran D.A.P."/>
            <person name="Tomita M."/>
            <person name="Numata K."/>
            <person name="Arakawa K."/>
        </authorList>
    </citation>
    <scope>NUCLEOTIDE SEQUENCE</scope>
</reference>
<gene>
    <name evidence="1" type="ORF">TNCV_2336011</name>
</gene>
<protein>
    <recommendedName>
        <fullName evidence="3">Pre-C2HC domain-containing protein</fullName>
    </recommendedName>
</protein>
<sequence length="108" mass="12747">MKTINTAFPKLRSKLSGEFIKLYSDNSEQYRKLLHFVEENKFQFHSITPKQDRPIKVVIKGLPRDSNIEDIQEDLLEQGFHDCKVTQLIGRITKQKLPRFYGYTPPQH</sequence>
<name>A0A8X6SGD4_TRICX</name>
<evidence type="ECO:0000313" key="1">
    <source>
        <dbReference type="EMBL" id="GFY13337.1"/>
    </source>
</evidence>
<comment type="caution">
    <text evidence="1">The sequence shown here is derived from an EMBL/GenBank/DDBJ whole genome shotgun (WGS) entry which is preliminary data.</text>
</comment>
<organism evidence="1 2">
    <name type="scientific">Trichonephila clavipes</name>
    <name type="common">Golden silk orbweaver</name>
    <name type="synonym">Nephila clavipes</name>
    <dbReference type="NCBI Taxonomy" id="2585209"/>
    <lineage>
        <taxon>Eukaryota</taxon>
        <taxon>Metazoa</taxon>
        <taxon>Ecdysozoa</taxon>
        <taxon>Arthropoda</taxon>
        <taxon>Chelicerata</taxon>
        <taxon>Arachnida</taxon>
        <taxon>Araneae</taxon>
        <taxon>Araneomorphae</taxon>
        <taxon>Entelegynae</taxon>
        <taxon>Araneoidea</taxon>
        <taxon>Nephilidae</taxon>
        <taxon>Trichonephila</taxon>
    </lineage>
</organism>
<proteinExistence type="predicted"/>
<evidence type="ECO:0000313" key="2">
    <source>
        <dbReference type="Proteomes" id="UP000887159"/>
    </source>
</evidence>
<dbReference type="EMBL" id="BMAU01021321">
    <property type="protein sequence ID" value="GFY13337.1"/>
    <property type="molecule type" value="Genomic_DNA"/>
</dbReference>
<dbReference type="Proteomes" id="UP000887159">
    <property type="component" value="Unassembled WGS sequence"/>
</dbReference>
<accession>A0A8X6SGD4</accession>
<dbReference type="AlphaFoldDB" id="A0A8X6SGD4"/>
<keyword evidence="2" id="KW-1185">Reference proteome</keyword>
<evidence type="ECO:0008006" key="3">
    <source>
        <dbReference type="Google" id="ProtNLM"/>
    </source>
</evidence>